<dbReference type="Pfam" id="PF04248">
    <property type="entry name" value="NTP_transf_9"/>
    <property type="match status" value="1"/>
</dbReference>
<dbReference type="InterPro" id="IPR038694">
    <property type="entry name" value="DUF427_sf"/>
</dbReference>
<evidence type="ECO:0000313" key="4">
    <source>
        <dbReference type="Proteomes" id="UP001322481"/>
    </source>
</evidence>
<geneLocation type="plasmid" evidence="3 4">
    <name>pMhuNZP2235a</name>
</geneLocation>
<dbReference type="PANTHER" id="PTHR34310:SF9">
    <property type="entry name" value="BLR5716 PROTEIN"/>
    <property type="match status" value="1"/>
</dbReference>
<name>A0ABZ0W0P3_9HYPH</name>
<feature type="region of interest" description="Disordered" evidence="1">
    <location>
        <begin position="33"/>
        <end position="53"/>
    </location>
</feature>
<gene>
    <name evidence="3" type="ORF">U0R22_006957</name>
</gene>
<feature type="domain" description="DUF427" evidence="2">
    <location>
        <begin position="65"/>
        <end position="155"/>
    </location>
</feature>
<feature type="compositionally biased region" description="Polar residues" evidence="1">
    <location>
        <begin position="33"/>
        <end position="48"/>
    </location>
</feature>
<evidence type="ECO:0000313" key="3">
    <source>
        <dbReference type="EMBL" id="WQC02703.1"/>
    </source>
</evidence>
<dbReference type="InterPro" id="IPR007361">
    <property type="entry name" value="DUF427"/>
</dbReference>
<dbReference type="Proteomes" id="UP001322481">
    <property type="component" value="Plasmid pMhuNZP2235a"/>
</dbReference>
<keyword evidence="3" id="KW-0614">Plasmid</keyword>
<sequence length="176" mass="19478">MPGLNILGTTVGKKVLLQLRRWQELARLRDVSRNTQSRSARMQTSQASPEYPPTAPAIVPFHGTVTVRFSDAIVASSERAKMLCEDGRDPVFYIPFEDIYFELFEKTNAISESALGTAASWRVHAAGASADNFMWAYETPETAALAVARHGAFDPHKARIDADPAEDKQHTPHLPE</sequence>
<dbReference type="Gene3D" id="2.170.150.40">
    <property type="entry name" value="Domain of unknown function (DUF427)"/>
    <property type="match status" value="1"/>
</dbReference>
<organism evidence="3 4">
    <name type="scientific">Mesorhizobium huakuii</name>
    <dbReference type="NCBI Taxonomy" id="28104"/>
    <lineage>
        <taxon>Bacteria</taxon>
        <taxon>Pseudomonadati</taxon>
        <taxon>Pseudomonadota</taxon>
        <taxon>Alphaproteobacteria</taxon>
        <taxon>Hyphomicrobiales</taxon>
        <taxon>Phyllobacteriaceae</taxon>
        <taxon>Mesorhizobium</taxon>
    </lineage>
</organism>
<proteinExistence type="predicted"/>
<dbReference type="PANTHER" id="PTHR34310">
    <property type="entry name" value="DUF427 DOMAIN PROTEIN (AFU_ORTHOLOGUE AFUA_3G02220)"/>
    <property type="match status" value="1"/>
</dbReference>
<keyword evidence="4" id="KW-1185">Reference proteome</keyword>
<dbReference type="RefSeq" id="WP_322419469.1">
    <property type="nucleotide sequence ID" value="NZ_CP139859.1"/>
</dbReference>
<protein>
    <submittedName>
        <fullName evidence="3">DUF427 domain-containing protein</fullName>
    </submittedName>
</protein>
<dbReference type="EMBL" id="CP139859">
    <property type="protein sequence ID" value="WQC02703.1"/>
    <property type="molecule type" value="Genomic_DNA"/>
</dbReference>
<accession>A0ABZ0W0P3</accession>
<evidence type="ECO:0000259" key="2">
    <source>
        <dbReference type="Pfam" id="PF04248"/>
    </source>
</evidence>
<reference evidence="3 4" key="1">
    <citation type="submission" date="2023-11" db="EMBL/GenBank/DDBJ databases">
        <authorList>
            <person name="Panchal A.K."/>
            <person name="Meaney J.S."/>
            <person name="Karas B.J."/>
            <person name="diCenzo G.C."/>
        </authorList>
    </citation>
    <scope>NUCLEOTIDE SEQUENCE [LARGE SCALE GENOMIC DNA]</scope>
    <source>
        <strain evidence="3 4">NZP2235</strain>
        <plasmid evidence="3 4">pMhuNZP2235a</plasmid>
    </source>
</reference>
<evidence type="ECO:0000256" key="1">
    <source>
        <dbReference type="SAM" id="MobiDB-lite"/>
    </source>
</evidence>